<keyword evidence="1" id="KW-1133">Transmembrane helix</keyword>
<evidence type="ECO:0000313" key="2">
    <source>
        <dbReference type="EMBL" id="KAE9523242.1"/>
    </source>
</evidence>
<evidence type="ECO:0000256" key="1">
    <source>
        <dbReference type="SAM" id="Phobius"/>
    </source>
</evidence>
<organism evidence="2 3">
    <name type="scientific">Aphis glycines</name>
    <name type="common">Soybean aphid</name>
    <dbReference type="NCBI Taxonomy" id="307491"/>
    <lineage>
        <taxon>Eukaryota</taxon>
        <taxon>Metazoa</taxon>
        <taxon>Ecdysozoa</taxon>
        <taxon>Arthropoda</taxon>
        <taxon>Hexapoda</taxon>
        <taxon>Insecta</taxon>
        <taxon>Pterygota</taxon>
        <taxon>Neoptera</taxon>
        <taxon>Paraneoptera</taxon>
        <taxon>Hemiptera</taxon>
        <taxon>Sternorrhyncha</taxon>
        <taxon>Aphidomorpha</taxon>
        <taxon>Aphidoidea</taxon>
        <taxon>Aphididae</taxon>
        <taxon>Aphidini</taxon>
        <taxon>Aphis</taxon>
        <taxon>Aphis</taxon>
    </lineage>
</organism>
<reference evidence="2 3" key="1">
    <citation type="submission" date="2019-08" db="EMBL/GenBank/DDBJ databases">
        <title>The genome of the soybean aphid Biotype 1, its phylome, world population structure and adaptation to the North American continent.</title>
        <authorList>
            <person name="Giordano R."/>
            <person name="Donthu R.K."/>
            <person name="Hernandez A.G."/>
            <person name="Wright C.L."/>
            <person name="Zimin A.V."/>
        </authorList>
    </citation>
    <scope>NUCLEOTIDE SEQUENCE [LARGE SCALE GENOMIC DNA]</scope>
    <source>
        <tissue evidence="2">Whole aphids</tissue>
    </source>
</reference>
<feature type="transmembrane region" description="Helical" evidence="1">
    <location>
        <begin position="102"/>
        <end position="119"/>
    </location>
</feature>
<evidence type="ECO:0000313" key="3">
    <source>
        <dbReference type="Proteomes" id="UP000475862"/>
    </source>
</evidence>
<proteinExistence type="predicted"/>
<dbReference type="EMBL" id="VYZN01000081">
    <property type="protein sequence ID" value="KAE9523242.1"/>
    <property type="molecule type" value="Genomic_DNA"/>
</dbReference>
<comment type="caution">
    <text evidence="2">The sequence shown here is derived from an EMBL/GenBank/DDBJ whole genome shotgun (WGS) entry which is preliminary data.</text>
</comment>
<sequence length="185" mass="22557">MYCLNPVEKIYGKPCTKFSKLSYKRKNFYDFPTTKLFANFRNFDIFPLIKKIVTNDFGFIFFTLRTTYKKPCIKFSRFSGQPKNFYLFELQPYKKIDSVENWIFVKIPVFPSFFFFVFLDFFENCWKMFTFYLYNAPRIFTFTSDTTPIIWNWSIISTSYAVHRHKKKKNIYHCKINTFITSFKI</sequence>
<keyword evidence="3" id="KW-1185">Reference proteome</keyword>
<keyword evidence="1" id="KW-0812">Transmembrane</keyword>
<dbReference type="Proteomes" id="UP000475862">
    <property type="component" value="Unassembled WGS sequence"/>
</dbReference>
<gene>
    <name evidence="2" type="ORF">AGLY_016342</name>
</gene>
<accession>A0A6G0SYA7</accession>
<feature type="transmembrane region" description="Helical" evidence="1">
    <location>
        <begin position="139"/>
        <end position="162"/>
    </location>
</feature>
<keyword evidence="1" id="KW-0472">Membrane</keyword>
<dbReference type="AlphaFoldDB" id="A0A6G0SYA7"/>
<name>A0A6G0SYA7_APHGL</name>
<protein>
    <submittedName>
        <fullName evidence="2">Uncharacterized protein</fullName>
    </submittedName>
</protein>